<dbReference type="InterPro" id="IPR037120">
    <property type="entry name" value="Haem_peroxidase_sf_animal"/>
</dbReference>
<dbReference type="Gene3D" id="1.10.640.10">
    <property type="entry name" value="Haem peroxidase domain superfamily, animal type"/>
    <property type="match status" value="2"/>
</dbReference>
<sequence length="314" mass="35655">MGHLELLSTALRDSYTTGIAAAIVVLTLREVYDDDVEQLDLLVGMVAEKKIKGFAISETAFVIFIIMASELYTKKGMEWVNTMESLKDVLDRHYPEMTNRWMHSESAFTVWGAPLVLTLREVYDDDVEQLDLLVGMPAEKKIKGFAISETAFVIFIIMASGKTLNSKSTEVWKQPSYINLTYGSCDFLGDSKQIDFHKYHVTNFFAPSSCCFTPDDLKSVMDKAHDSYKLRLIVLMDIVHTRFVLLHQQPVYWAPAPNSLETSDHLLLVLKQAVGRPWVMRVEQKQKVTENARIYAEQDATAQKYAAEVLLVNL</sequence>
<dbReference type="InterPro" id="IPR017853">
    <property type="entry name" value="GH"/>
</dbReference>
<accession>A0A2U1Q035</accession>
<dbReference type="EMBL" id="PKPP01000551">
    <property type="protein sequence ID" value="PWA91356.1"/>
    <property type="molecule type" value="Genomic_DNA"/>
</dbReference>
<dbReference type="SUPFAM" id="SSF51445">
    <property type="entry name" value="(Trans)glycosidases"/>
    <property type="match status" value="1"/>
</dbReference>
<dbReference type="Proteomes" id="UP000245207">
    <property type="component" value="Unassembled WGS sequence"/>
</dbReference>
<dbReference type="GO" id="GO:0020037">
    <property type="term" value="F:heme binding"/>
    <property type="evidence" value="ECO:0007669"/>
    <property type="project" value="InterPro"/>
</dbReference>
<dbReference type="InterPro" id="IPR050783">
    <property type="entry name" value="Oxylipin_biosynth_metab"/>
</dbReference>
<evidence type="ECO:0000313" key="2">
    <source>
        <dbReference type="Proteomes" id="UP000245207"/>
    </source>
</evidence>
<dbReference type="OrthoDB" id="823504at2759"/>
<proteinExistence type="predicted"/>
<gene>
    <name evidence="1" type="ORF">CTI12_AA085220</name>
</gene>
<keyword evidence="1" id="KW-0560">Oxidoreductase</keyword>
<dbReference type="SUPFAM" id="SSF48113">
    <property type="entry name" value="Heme-dependent peroxidases"/>
    <property type="match status" value="2"/>
</dbReference>
<dbReference type="AlphaFoldDB" id="A0A2U1Q035"/>
<dbReference type="GO" id="GO:0016702">
    <property type="term" value="F:oxidoreductase activity, acting on single donors with incorporation of molecular oxygen, incorporation of two atoms of oxygen"/>
    <property type="evidence" value="ECO:0007669"/>
    <property type="project" value="TreeGrafter"/>
</dbReference>
<keyword evidence="1" id="KW-0575">Peroxidase</keyword>
<evidence type="ECO:0000313" key="1">
    <source>
        <dbReference type="EMBL" id="PWA91356.1"/>
    </source>
</evidence>
<dbReference type="STRING" id="35608.A0A2U1Q035"/>
<dbReference type="Gene3D" id="3.20.20.80">
    <property type="entry name" value="Glycosidases"/>
    <property type="match status" value="1"/>
</dbReference>
<protein>
    <submittedName>
        <fullName evidence="1">Heme peroxidase</fullName>
    </submittedName>
</protein>
<reference evidence="1 2" key="1">
    <citation type="journal article" date="2018" name="Mol. Plant">
        <title>The genome of Artemisia annua provides insight into the evolution of Asteraceae family and artemisinin biosynthesis.</title>
        <authorList>
            <person name="Shen Q."/>
            <person name="Zhang L."/>
            <person name="Liao Z."/>
            <person name="Wang S."/>
            <person name="Yan T."/>
            <person name="Shi P."/>
            <person name="Liu M."/>
            <person name="Fu X."/>
            <person name="Pan Q."/>
            <person name="Wang Y."/>
            <person name="Lv Z."/>
            <person name="Lu X."/>
            <person name="Zhang F."/>
            <person name="Jiang W."/>
            <person name="Ma Y."/>
            <person name="Chen M."/>
            <person name="Hao X."/>
            <person name="Li L."/>
            <person name="Tang Y."/>
            <person name="Lv G."/>
            <person name="Zhou Y."/>
            <person name="Sun X."/>
            <person name="Brodelius P.E."/>
            <person name="Rose J.K.C."/>
            <person name="Tang K."/>
        </authorList>
    </citation>
    <scope>NUCLEOTIDE SEQUENCE [LARGE SCALE GENOMIC DNA]</scope>
    <source>
        <strain evidence="2">cv. Huhao1</strain>
        <tissue evidence="1">Leaf</tissue>
    </source>
</reference>
<dbReference type="GO" id="GO:0006979">
    <property type="term" value="P:response to oxidative stress"/>
    <property type="evidence" value="ECO:0007669"/>
    <property type="project" value="InterPro"/>
</dbReference>
<organism evidence="1 2">
    <name type="scientific">Artemisia annua</name>
    <name type="common">Sweet wormwood</name>
    <dbReference type="NCBI Taxonomy" id="35608"/>
    <lineage>
        <taxon>Eukaryota</taxon>
        <taxon>Viridiplantae</taxon>
        <taxon>Streptophyta</taxon>
        <taxon>Embryophyta</taxon>
        <taxon>Tracheophyta</taxon>
        <taxon>Spermatophyta</taxon>
        <taxon>Magnoliopsida</taxon>
        <taxon>eudicotyledons</taxon>
        <taxon>Gunneridae</taxon>
        <taxon>Pentapetalae</taxon>
        <taxon>asterids</taxon>
        <taxon>campanulids</taxon>
        <taxon>Asterales</taxon>
        <taxon>Asteraceae</taxon>
        <taxon>Asteroideae</taxon>
        <taxon>Anthemideae</taxon>
        <taxon>Artemisiinae</taxon>
        <taxon>Artemisia</taxon>
    </lineage>
</organism>
<dbReference type="PANTHER" id="PTHR11903:SF11">
    <property type="entry name" value="ALPHA-DIOXYGENASE 1"/>
    <property type="match status" value="1"/>
</dbReference>
<comment type="caution">
    <text evidence="1">The sequence shown here is derived from an EMBL/GenBank/DDBJ whole genome shotgun (WGS) entry which is preliminary data.</text>
</comment>
<name>A0A2U1Q035_ARTAN</name>
<keyword evidence="2" id="KW-1185">Reference proteome</keyword>
<dbReference type="InterPro" id="IPR010255">
    <property type="entry name" value="Haem_peroxidase_sf"/>
</dbReference>
<dbReference type="GO" id="GO:0004601">
    <property type="term" value="F:peroxidase activity"/>
    <property type="evidence" value="ECO:0007669"/>
    <property type="project" value="UniProtKB-KW"/>
</dbReference>
<dbReference type="PANTHER" id="PTHR11903">
    <property type="entry name" value="PROSTAGLANDIN G/H SYNTHASE"/>
    <property type="match status" value="1"/>
</dbReference>